<evidence type="ECO:0000259" key="8">
    <source>
        <dbReference type="PROSITE" id="PS51078"/>
    </source>
</evidence>
<reference evidence="10" key="1">
    <citation type="submission" date="2016-06" db="EMBL/GenBank/DDBJ databases">
        <authorList>
            <person name="Varghese N."/>
            <person name="Submissions Spin"/>
        </authorList>
    </citation>
    <scope>NUCLEOTIDE SEQUENCE [LARGE SCALE GENOMIC DNA]</scope>
    <source>
        <strain evidence="10">DSM 43168</strain>
    </source>
</reference>
<dbReference type="PANTHER" id="PTHR30136:SF24">
    <property type="entry name" value="HTH-TYPE TRANSCRIPTIONAL REPRESSOR ALLR"/>
    <property type="match status" value="1"/>
</dbReference>
<dbReference type="Pfam" id="PF01614">
    <property type="entry name" value="IclR_C"/>
    <property type="match status" value="1"/>
</dbReference>
<dbReference type="PANTHER" id="PTHR30136">
    <property type="entry name" value="HELIX-TURN-HELIX TRANSCRIPTIONAL REGULATOR, ICLR FAMILY"/>
    <property type="match status" value="1"/>
</dbReference>
<dbReference type="SUPFAM" id="SSF55781">
    <property type="entry name" value="GAF domain-like"/>
    <property type="match status" value="1"/>
</dbReference>
<evidence type="ECO:0000259" key="7">
    <source>
        <dbReference type="PROSITE" id="PS51077"/>
    </source>
</evidence>
<dbReference type="Gene3D" id="3.30.450.40">
    <property type="match status" value="1"/>
</dbReference>
<dbReference type="GO" id="GO:0006071">
    <property type="term" value="P:glycerol metabolic process"/>
    <property type="evidence" value="ECO:0007669"/>
    <property type="project" value="UniProtKB-KW"/>
</dbReference>
<organism evidence="9 10">
    <name type="scientific">Micromonospora carbonacea</name>
    <dbReference type="NCBI Taxonomy" id="47853"/>
    <lineage>
        <taxon>Bacteria</taxon>
        <taxon>Bacillati</taxon>
        <taxon>Actinomycetota</taxon>
        <taxon>Actinomycetes</taxon>
        <taxon>Micromonosporales</taxon>
        <taxon>Micromonosporaceae</taxon>
        <taxon>Micromonospora</taxon>
    </lineage>
</organism>
<keyword evidence="2" id="KW-0805">Transcription regulation</keyword>
<evidence type="ECO:0000256" key="2">
    <source>
        <dbReference type="ARBA" id="ARBA00023015"/>
    </source>
</evidence>
<comment type="function">
    <text evidence="5">May be an activator protein for the gylABX operon.</text>
</comment>
<dbReference type="Gene3D" id="1.10.10.10">
    <property type="entry name" value="Winged helix-like DNA-binding domain superfamily/Winged helix DNA-binding domain"/>
    <property type="match status" value="1"/>
</dbReference>
<dbReference type="SMART" id="SM00346">
    <property type="entry name" value="HTH_ICLR"/>
    <property type="match status" value="1"/>
</dbReference>
<evidence type="ECO:0000313" key="9">
    <source>
        <dbReference type="EMBL" id="SCE83567.1"/>
    </source>
</evidence>
<evidence type="ECO:0000313" key="10">
    <source>
        <dbReference type="Proteomes" id="UP000183585"/>
    </source>
</evidence>
<dbReference type="GO" id="GO:0045892">
    <property type="term" value="P:negative regulation of DNA-templated transcription"/>
    <property type="evidence" value="ECO:0007669"/>
    <property type="project" value="TreeGrafter"/>
</dbReference>
<dbReference type="Proteomes" id="UP000183585">
    <property type="component" value="Unassembled WGS sequence"/>
</dbReference>
<dbReference type="GO" id="GO:0003677">
    <property type="term" value="F:DNA binding"/>
    <property type="evidence" value="ECO:0007669"/>
    <property type="project" value="UniProtKB-KW"/>
</dbReference>
<dbReference type="GO" id="GO:0003700">
    <property type="term" value="F:DNA-binding transcription factor activity"/>
    <property type="evidence" value="ECO:0007669"/>
    <property type="project" value="TreeGrafter"/>
</dbReference>
<dbReference type="InterPro" id="IPR029016">
    <property type="entry name" value="GAF-like_dom_sf"/>
</dbReference>
<keyword evidence="10" id="KW-1185">Reference proteome</keyword>
<dbReference type="InterPro" id="IPR014757">
    <property type="entry name" value="Tscrpt_reg_IclR_C"/>
</dbReference>
<dbReference type="InterPro" id="IPR036388">
    <property type="entry name" value="WH-like_DNA-bd_sf"/>
</dbReference>
<dbReference type="AlphaFoldDB" id="A0A1C4VHU3"/>
<evidence type="ECO:0000256" key="4">
    <source>
        <dbReference type="ARBA" id="ARBA00023163"/>
    </source>
</evidence>
<keyword evidence="3" id="KW-0238">DNA-binding</keyword>
<keyword evidence="4" id="KW-0804">Transcription</keyword>
<protein>
    <recommendedName>
        <fullName evidence="6">Glycerol operon regulatory protein</fullName>
    </recommendedName>
</protein>
<dbReference type="PROSITE" id="PS51077">
    <property type="entry name" value="HTH_ICLR"/>
    <property type="match status" value="1"/>
</dbReference>
<dbReference type="InterPro" id="IPR005471">
    <property type="entry name" value="Tscrpt_reg_IclR_N"/>
</dbReference>
<dbReference type="EMBL" id="FMCT01000002">
    <property type="protein sequence ID" value="SCE83567.1"/>
    <property type="molecule type" value="Genomic_DNA"/>
</dbReference>
<keyword evidence="1" id="KW-0319">Glycerol metabolism</keyword>
<name>A0A1C4VHU3_9ACTN</name>
<evidence type="ECO:0000256" key="3">
    <source>
        <dbReference type="ARBA" id="ARBA00023125"/>
    </source>
</evidence>
<feature type="domain" description="IclR-ED" evidence="8">
    <location>
        <begin position="68"/>
        <end position="251"/>
    </location>
</feature>
<dbReference type="PROSITE" id="PS51078">
    <property type="entry name" value="ICLR_ED"/>
    <property type="match status" value="1"/>
</dbReference>
<proteinExistence type="predicted"/>
<evidence type="ECO:0000256" key="1">
    <source>
        <dbReference type="ARBA" id="ARBA00022798"/>
    </source>
</evidence>
<evidence type="ECO:0000256" key="5">
    <source>
        <dbReference type="ARBA" id="ARBA00058938"/>
    </source>
</evidence>
<dbReference type="RefSeq" id="WP_176734784.1">
    <property type="nucleotide sequence ID" value="NZ_FMCT01000002.1"/>
</dbReference>
<dbReference type="InterPro" id="IPR050707">
    <property type="entry name" value="HTH_MetabolicPath_Reg"/>
</dbReference>
<dbReference type="FunFam" id="1.10.10.10:FF:000056">
    <property type="entry name" value="IclR family transcriptional regulator"/>
    <property type="match status" value="1"/>
</dbReference>
<dbReference type="SUPFAM" id="SSF46785">
    <property type="entry name" value="Winged helix' DNA-binding domain"/>
    <property type="match status" value="1"/>
</dbReference>
<evidence type="ECO:0000256" key="6">
    <source>
        <dbReference type="ARBA" id="ARBA00070406"/>
    </source>
</evidence>
<feature type="domain" description="HTH iclR-type" evidence="7">
    <location>
        <begin position="5"/>
        <end position="67"/>
    </location>
</feature>
<dbReference type="InterPro" id="IPR036390">
    <property type="entry name" value="WH_DNA-bd_sf"/>
</dbReference>
<dbReference type="Pfam" id="PF09339">
    <property type="entry name" value="HTH_IclR"/>
    <property type="match status" value="1"/>
</dbReference>
<accession>A0A1C4VHU3</accession>
<gene>
    <name evidence="9" type="ORF">GA0070563_102297</name>
</gene>
<sequence length="262" mass="29317">MSTLVKSADRTLAILDLLTEHRDGLTLTEVQRRLEFPKSSTYVLLMTMTARGFLEQDPDTRRFRIGIRLWQAGQSYVAINDLEKVALPYMETLRDTLNETVQLATLDGTDNVYIAKVDPDHHLRLASRVGVRLPAYATGIGKALLSQLDEDDLRDRFADTEFVRYTPQTVTSLPELLAAVRQARTHGYAIDNCEYTPGVFCVAAPLNGLRATTRAAISVSIPEVRKTPELIRRTIDTLCSTAHQLSLRLGYRDGAAPTTRRD</sequence>